<evidence type="ECO:0000256" key="1">
    <source>
        <dbReference type="SAM" id="MobiDB-lite"/>
    </source>
</evidence>
<feature type="region of interest" description="Disordered" evidence="1">
    <location>
        <begin position="103"/>
        <end position="131"/>
    </location>
</feature>
<protein>
    <submittedName>
        <fullName evidence="2">Uncharacterized protein</fullName>
    </submittedName>
</protein>
<feature type="compositionally biased region" description="Polar residues" evidence="1">
    <location>
        <begin position="109"/>
        <end position="129"/>
    </location>
</feature>
<sequence length="138" mass="15024">MLRACSLVRLRRGGARSSPPPFLTSRAACSDKGLVWILGRPPRLFLAVGVPLKIHTRPKGLVCPWRGTHASFLFKIWSGVPPQDSNQTQCLALAGIQVRSPHQCEPGSQGVNQADKSSEIDTISDNNTEVDQRVVVKS</sequence>
<dbReference type="EMBL" id="KV931044">
    <property type="protein sequence ID" value="PIO31784.1"/>
    <property type="molecule type" value="Genomic_DNA"/>
</dbReference>
<organism evidence="2">
    <name type="scientific">Aquarana catesbeiana</name>
    <name type="common">American bullfrog</name>
    <name type="synonym">Rana catesbeiana</name>
    <dbReference type="NCBI Taxonomy" id="8400"/>
    <lineage>
        <taxon>Eukaryota</taxon>
        <taxon>Metazoa</taxon>
        <taxon>Chordata</taxon>
        <taxon>Craniata</taxon>
        <taxon>Vertebrata</taxon>
        <taxon>Euteleostomi</taxon>
        <taxon>Amphibia</taxon>
        <taxon>Batrachia</taxon>
        <taxon>Anura</taxon>
        <taxon>Neobatrachia</taxon>
        <taxon>Ranoidea</taxon>
        <taxon>Ranidae</taxon>
        <taxon>Aquarana</taxon>
    </lineage>
</organism>
<name>A0A2G9RVC9_AQUCT</name>
<dbReference type="OrthoDB" id="10498496at2759"/>
<gene>
    <name evidence="2" type="ORF">AB205_0185900</name>
</gene>
<dbReference type="AlphaFoldDB" id="A0A2G9RVC9"/>
<accession>A0A2G9RVC9</accession>
<proteinExistence type="predicted"/>
<reference evidence="2" key="1">
    <citation type="submission" date="2017-08" db="EMBL/GenBank/DDBJ databases">
        <title>Assembly of the North American Bullfrog Genome.</title>
        <authorList>
            <person name="Warren R.L."/>
            <person name="Vandervalk B.P."/>
            <person name="Kucuk E."/>
            <person name="Birol I."/>
            <person name="Helbing C."/>
            <person name="Pandoh P."/>
            <person name="Behsaz B."/>
            <person name="Mohamadi H."/>
            <person name="Chu J."/>
            <person name="Jackman S."/>
            <person name="Hammond S.A."/>
            <person name="Veldhoen N."/>
            <person name="Kirk H."/>
            <person name="Zhao Y."/>
            <person name="Coope R."/>
            <person name="Pleasance S."/>
            <person name="Moore R."/>
            <person name="Holt R."/>
        </authorList>
    </citation>
    <scope>NUCLEOTIDE SEQUENCE</scope>
    <source>
        <strain evidence="2">Bruno</strain>
        <tissue evidence="2">Liver</tissue>
    </source>
</reference>
<evidence type="ECO:0000313" key="2">
    <source>
        <dbReference type="EMBL" id="PIO31784.1"/>
    </source>
</evidence>